<dbReference type="GO" id="GO:0004252">
    <property type="term" value="F:serine-type endopeptidase activity"/>
    <property type="evidence" value="ECO:0007669"/>
    <property type="project" value="InterPro"/>
</dbReference>
<dbReference type="PANTHER" id="PTHR46366">
    <property type="entry name" value="PRO-APOPTOTIC SERINE PROTEASE NMA111"/>
    <property type="match status" value="1"/>
</dbReference>
<dbReference type="CDD" id="cd06787">
    <property type="entry name" value="cpPDZ_AthDEGP7-like"/>
    <property type="match status" value="1"/>
</dbReference>
<comment type="caution">
    <text evidence="4">The sequence shown here is derived from an EMBL/GenBank/DDBJ whole genome shotgun (WGS) entry which is preliminary data.</text>
</comment>
<dbReference type="EMBL" id="JAUHHV010000010">
    <property type="protein sequence ID" value="KAK1410373.1"/>
    <property type="molecule type" value="Genomic_DNA"/>
</dbReference>
<dbReference type="Pfam" id="PF13180">
    <property type="entry name" value="PDZ_2"/>
    <property type="match status" value="1"/>
</dbReference>
<protein>
    <recommendedName>
        <fullName evidence="3">PDZ domain-containing protein</fullName>
    </recommendedName>
</protein>
<dbReference type="AlphaFoldDB" id="A0AAD8NJL2"/>
<dbReference type="Pfam" id="PF13365">
    <property type="entry name" value="Trypsin_2"/>
    <property type="match status" value="1"/>
</dbReference>
<sequence>MNASSVEELGSETLAVKDELSMEIDPPLNESQTTADDWRKALQKVVPAVVVLRTTAGKAFDTELAGSSSATGFVVDKKRGIILTNRHVVEPGPVVAEAMFVNREEIPVYPIYRDPVHDFGFFRFDPSAIKFLSYEEIPLAPDAASVGLEIRVIGNDSGEKISILAGTLARLDRDAPRYKKDGYNDFNTFYMQAASGTKGGSSGSPVIDWQGRAVALNAGSRVLSSSAFFLPLERVVRALNFLQRGRDSFQDKWEAVTIPRGTLQVTFHHKGFDEVRRLGLQTETEQLVRHASQLSETGMLVVESVVPGGPADKQLEPGDVLVCMNKKVCTQFLEMEILLDDSVGQNVELELERGGKSLTVHLMVQDLHSITPNYFLEVSGAIIHPLSYQQARNFRFQCGLVYVADPGYMLVRAGVPRNAIIKKFAGEEISHLEDFIKVLSTLSRGARVPLEYINYTDRHRRQSSLVIIDRHEWYAAPEIYTRDDVSGLWIGKQALPDVNKFLVNDVTSIETSRTEHAEDEYHRGLKKRRLGEEQCAAGNMAADNTLNGPNVDNLEDPKPEEDAVGRDQNGSVAEQEIEPTLVMFEVFVPSSCMLDGVHSQHFFGTGVIIHHSENMGLVAIDRNTVAISASDIMLSFAAYPVEIPGEVVFLHPVHNYALVAYDPSALGSAGASVVRAAKLLPEPALRRGESVYLVGLSRSLQATSRKSVVTKPCSAISTSSADSPRYRATNMEVIELDTNFGSTFSGVLTDEQGRLKALWGSFSTQLDYGHESSVDHQFVRGIPIYTISHILEKIISGAKGPSLLINGIKRPMPLVRILEVEFYPTLLSKARSFGLSDLWIQALVKKDPVRRQVLQVKGCLAGSKAENLLTQGDMVLAINKKPITCYRDIEDACQALDMHDDMKGKLELTVFREGREIDISVGTDVRDGNGSTRVINWCGCLLQEPHSAVRALGFLPDEGHGVYVTRCSHGSPAHRYGLYELQWIVEVNGTPTPDLDAFVNVTKEIENGEFVRLKTVNLNEKPRVLTLKQDLHYWPTWELRFDPDTAIWKRKTIKSLQS</sequence>
<dbReference type="InterPro" id="IPR025926">
    <property type="entry name" value="PDZ-like_dom"/>
</dbReference>
<accession>A0AAD8NJL2</accession>
<keyword evidence="5" id="KW-1185">Reference proteome</keyword>
<organism evidence="4 5">
    <name type="scientific">Tagetes erecta</name>
    <name type="common">African marigold</name>
    <dbReference type="NCBI Taxonomy" id="13708"/>
    <lineage>
        <taxon>Eukaryota</taxon>
        <taxon>Viridiplantae</taxon>
        <taxon>Streptophyta</taxon>
        <taxon>Embryophyta</taxon>
        <taxon>Tracheophyta</taxon>
        <taxon>Spermatophyta</taxon>
        <taxon>Magnoliopsida</taxon>
        <taxon>eudicotyledons</taxon>
        <taxon>Gunneridae</taxon>
        <taxon>Pentapetalae</taxon>
        <taxon>asterids</taxon>
        <taxon>campanulids</taxon>
        <taxon>Asterales</taxon>
        <taxon>Asteraceae</taxon>
        <taxon>Asteroideae</taxon>
        <taxon>Heliantheae alliance</taxon>
        <taxon>Tageteae</taxon>
        <taxon>Tagetes</taxon>
    </lineage>
</organism>
<dbReference type="SUPFAM" id="SSF50494">
    <property type="entry name" value="Trypsin-like serine proteases"/>
    <property type="match status" value="2"/>
</dbReference>
<dbReference type="InterPro" id="IPR043504">
    <property type="entry name" value="Peptidase_S1_PA_chymotrypsin"/>
</dbReference>
<proteinExistence type="inferred from homology"/>
<dbReference type="InterPro" id="IPR001940">
    <property type="entry name" value="Peptidase_S1C"/>
</dbReference>
<feature type="domain" description="PDZ" evidence="3">
    <location>
        <begin position="264"/>
        <end position="355"/>
    </location>
</feature>
<dbReference type="CDD" id="cd06786">
    <property type="entry name" value="cpPDZ1_ScNma111-like"/>
    <property type="match status" value="1"/>
</dbReference>
<reference evidence="4" key="1">
    <citation type="journal article" date="2023" name="bioRxiv">
        <title>Improved chromosome-level genome assembly for marigold (Tagetes erecta).</title>
        <authorList>
            <person name="Jiang F."/>
            <person name="Yuan L."/>
            <person name="Wang S."/>
            <person name="Wang H."/>
            <person name="Xu D."/>
            <person name="Wang A."/>
            <person name="Fan W."/>
        </authorList>
    </citation>
    <scope>NUCLEOTIDE SEQUENCE</scope>
    <source>
        <strain evidence="4">WSJ</strain>
        <tissue evidence="4">Leaf</tissue>
    </source>
</reference>
<name>A0AAD8NJL2_TARER</name>
<dbReference type="Pfam" id="PF12812">
    <property type="entry name" value="PDZ_1"/>
    <property type="match status" value="2"/>
</dbReference>
<dbReference type="SUPFAM" id="SSF50156">
    <property type="entry name" value="PDZ domain-like"/>
    <property type="match status" value="3"/>
</dbReference>
<evidence type="ECO:0000313" key="4">
    <source>
        <dbReference type="EMBL" id="KAK1410373.1"/>
    </source>
</evidence>
<evidence type="ECO:0000313" key="5">
    <source>
        <dbReference type="Proteomes" id="UP001229421"/>
    </source>
</evidence>
<evidence type="ECO:0000256" key="2">
    <source>
        <dbReference type="SAM" id="MobiDB-lite"/>
    </source>
</evidence>
<dbReference type="Proteomes" id="UP001229421">
    <property type="component" value="Unassembled WGS sequence"/>
</dbReference>
<dbReference type="PROSITE" id="PS50106">
    <property type="entry name" value="PDZ"/>
    <property type="match status" value="1"/>
</dbReference>
<comment type="similarity">
    <text evidence="1">Belongs to the peptidase S1C family.</text>
</comment>
<dbReference type="InterPro" id="IPR001478">
    <property type="entry name" value="PDZ"/>
</dbReference>
<dbReference type="InterPro" id="IPR036034">
    <property type="entry name" value="PDZ_sf"/>
</dbReference>
<dbReference type="GO" id="GO:0006508">
    <property type="term" value="P:proteolysis"/>
    <property type="evidence" value="ECO:0007669"/>
    <property type="project" value="InterPro"/>
</dbReference>
<dbReference type="Gene3D" id="2.30.42.10">
    <property type="match status" value="3"/>
</dbReference>
<evidence type="ECO:0000256" key="1">
    <source>
        <dbReference type="ARBA" id="ARBA00010541"/>
    </source>
</evidence>
<dbReference type="SMART" id="SM00228">
    <property type="entry name" value="PDZ"/>
    <property type="match status" value="3"/>
</dbReference>
<gene>
    <name evidence="4" type="ORF">QVD17_36909</name>
</gene>
<evidence type="ECO:0000259" key="3">
    <source>
        <dbReference type="PROSITE" id="PS50106"/>
    </source>
</evidence>
<dbReference type="PANTHER" id="PTHR46366:SF1">
    <property type="entry name" value="PDZ DOMAIN-CONTAINING PROTEIN C1685.05"/>
    <property type="match status" value="1"/>
</dbReference>
<dbReference type="Gene3D" id="2.40.10.120">
    <property type="match status" value="1"/>
</dbReference>
<dbReference type="PRINTS" id="PR00834">
    <property type="entry name" value="PROTEASES2C"/>
</dbReference>
<feature type="region of interest" description="Disordered" evidence="2">
    <location>
        <begin position="539"/>
        <end position="572"/>
    </location>
</feature>
<dbReference type="InterPro" id="IPR009003">
    <property type="entry name" value="Peptidase_S1_PA"/>
</dbReference>
<feature type="compositionally biased region" description="Basic and acidic residues" evidence="2">
    <location>
        <begin position="555"/>
        <end position="565"/>
    </location>
</feature>
<dbReference type="Gene3D" id="2.40.10.10">
    <property type="entry name" value="Trypsin-like serine proteases"/>
    <property type="match status" value="2"/>
</dbReference>